<gene>
    <name evidence="6" type="ORF">DI536_25365</name>
</gene>
<comment type="similarity">
    <text evidence="1">Belongs to the bacterial solute-binding protein 5 family.</text>
</comment>
<evidence type="ECO:0000256" key="4">
    <source>
        <dbReference type="SAM" id="SignalP"/>
    </source>
</evidence>
<dbReference type="Gene3D" id="3.10.105.10">
    <property type="entry name" value="Dipeptide-binding Protein, Domain 3"/>
    <property type="match status" value="1"/>
</dbReference>
<evidence type="ECO:0000313" key="7">
    <source>
        <dbReference type="Proteomes" id="UP000249061"/>
    </source>
</evidence>
<feature type="chain" id="PRO_5016038691" description="Solute-binding protein family 5 domain-containing protein" evidence="4">
    <location>
        <begin position="21"/>
        <end position="541"/>
    </location>
</feature>
<dbReference type="PANTHER" id="PTHR30290:SF9">
    <property type="entry name" value="OLIGOPEPTIDE-BINDING PROTEIN APPA"/>
    <property type="match status" value="1"/>
</dbReference>
<dbReference type="Pfam" id="PF00496">
    <property type="entry name" value="SBP_bac_5"/>
    <property type="match status" value="1"/>
</dbReference>
<dbReference type="GO" id="GO:0015833">
    <property type="term" value="P:peptide transport"/>
    <property type="evidence" value="ECO:0007669"/>
    <property type="project" value="TreeGrafter"/>
</dbReference>
<dbReference type="PANTHER" id="PTHR30290">
    <property type="entry name" value="PERIPLASMIC BINDING COMPONENT OF ABC TRANSPORTER"/>
    <property type="match status" value="1"/>
</dbReference>
<accession>A0A2W5UH27</accession>
<dbReference type="SUPFAM" id="SSF53850">
    <property type="entry name" value="Periplasmic binding protein-like II"/>
    <property type="match status" value="1"/>
</dbReference>
<keyword evidence="3 4" id="KW-0732">Signal</keyword>
<proteinExistence type="inferred from homology"/>
<dbReference type="Gene3D" id="3.40.190.10">
    <property type="entry name" value="Periplasmic binding protein-like II"/>
    <property type="match status" value="1"/>
</dbReference>
<dbReference type="InterPro" id="IPR039424">
    <property type="entry name" value="SBP_5"/>
</dbReference>
<reference evidence="6 7" key="1">
    <citation type="submission" date="2017-08" db="EMBL/GenBank/DDBJ databases">
        <title>Infants hospitalized years apart are colonized by the same room-sourced microbial strains.</title>
        <authorList>
            <person name="Brooks B."/>
            <person name="Olm M.R."/>
            <person name="Firek B.A."/>
            <person name="Baker R."/>
            <person name="Thomas B.C."/>
            <person name="Morowitz M.J."/>
            <person name="Banfield J.F."/>
        </authorList>
    </citation>
    <scope>NUCLEOTIDE SEQUENCE [LARGE SCALE GENOMIC DNA]</scope>
    <source>
        <strain evidence="6">S2_003_000_R2_14</strain>
    </source>
</reference>
<dbReference type="GO" id="GO:0043190">
    <property type="term" value="C:ATP-binding cassette (ABC) transporter complex"/>
    <property type="evidence" value="ECO:0007669"/>
    <property type="project" value="InterPro"/>
</dbReference>
<dbReference type="InterPro" id="IPR030678">
    <property type="entry name" value="Peptide/Ni-bd"/>
</dbReference>
<dbReference type="GO" id="GO:1904680">
    <property type="term" value="F:peptide transmembrane transporter activity"/>
    <property type="evidence" value="ECO:0007669"/>
    <property type="project" value="TreeGrafter"/>
</dbReference>
<dbReference type="PROSITE" id="PS51257">
    <property type="entry name" value="PROKAR_LIPOPROTEIN"/>
    <property type="match status" value="1"/>
</dbReference>
<feature type="signal peptide" evidence="4">
    <location>
        <begin position="1"/>
        <end position="20"/>
    </location>
</feature>
<dbReference type="InterPro" id="IPR000914">
    <property type="entry name" value="SBP_5_dom"/>
</dbReference>
<evidence type="ECO:0000256" key="1">
    <source>
        <dbReference type="ARBA" id="ARBA00005695"/>
    </source>
</evidence>
<dbReference type="EMBL" id="QFQP01000026">
    <property type="protein sequence ID" value="PZR08238.1"/>
    <property type="molecule type" value="Genomic_DNA"/>
</dbReference>
<sequence>MRLFVFLTLMALCGCRSKSALDAGAPAQAVSRDWLDGKLPSETGAPRPGGTLTVRVMSEPSCLNALEDACRDGWVLRMTRGLVVETLVEISADGSLKPGLAASWKDAADHRTTTFTLRTDATFSDGRNLTSNDVIATLDALMDVKRSTGSLRGEFAGLSKWKAVDEKTVELSWSTPSPFTLRALSHVPILSATQLAGDWTELARKPLGSGPYVIAAWERGQSLTLQKREGASAYLDRIVFRFVKDHTAAAALFERGEVDLMTAITPQLWRSLEGATWAQRDWNRIKSLDNSYSYIAWNEANPHFADVRVRRALAHLYDARLISRIVDLDLEVPTTCPYLQGSKLCDANVKPLPFSPGTARALLTDAGFVDSDGDGVLERDGKPLRFHFLLPSTQVRLSKLVPLLQEQMKPVGIDLDIEKVETSTLSSRVSKRDFDAVSRLWTEFDTEQDLFQMFHSSQIGTGANWVGFSNAEVDRLIEQVRAEFDADKRHALARQLHAKLYSEQPYLFMTSRQSLDAAKKTVHGLVPSVSWYDLRVVWVEH</sequence>
<feature type="domain" description="Solute-binding protein family 5" evidence="5">
    <location>
        <begin position="96"/>
        <end position="457"/>
    </location>
</feature>
<evidence type="ECO:0000313" key="6">
    <source>
        <dbReference type="EMBL" id="PZR08238.1"/>
    </source>
</evidence>
<keyword evidence="2" id="KW-0813">Transport</keyword>
<dbReference type="GO" id="GO:0030288">
    <property type="term" value="C:outer membrane-bounded periplasmic space"/>
    <property type="evidence" value="ECO:0007669"/>
    <property type="project" value="UniProtKB-ARBA"/>
</dbReference>
<evidence type="ECO:0000256" key="2">
    <source>
        <dbReference type="ARBA" id="ARBA00022448"/>
    </source>
</evidence>
<comment type="caution">
    <text evidence="6">The sequence shown here is derived from an EMBL/GenBank/DDBJ whole genome shotgun (WGS) entry which is preliminary data.</text>
</comment>
<dbReference type="AlphaFoldDB" id="A0A2W5UH27"/>
<dbReference type="Proteomes" id="UP000249061">
    <property type="component" value="Unassembled WGS sequence"/>
</dbReference>
<protein>
    <recommendedName>
        <fullName evidence="5">Solute-binding protein family 5 domain-containing protein</fullName>
    </recommendedName>
</protein>
<dbReference type="PIRSF" id="PIRSF002741">
    <property type="entry name" value="MppA"/>
    <property type="match status" value="1"/>
</dbReference>
<dbReference type="Gene3D" id="3.90.76.10">
    <property type="entry name" value="Dipeptide-binding Protein, Domain 1"/>
    <property type="match status" value="1"/>
</dbReference>
<organism evidence="6 7">
    <name type="scientific">Archangium gephyra</name>
    <dbReference type="NCBI Taxonomy" id="48"/>
    <lineage>
        <taxon>Bacteria</taxon>
        <taxon>Pseudomonadati</taxon>
        <taxon>Myxococcota</taxon>
        <taxon>Myxococcia</taxon>
        <taxon>Myxococcales</taxon>
        <taxon>Cystobacterineae</taxon>
        <taxon>Archangiaceae</taxon>
        <taxon>Archangium</taxon>
    </lineage>
</organism>
<name>A0A2W5UH27_9BACT</name>
<evidence type="ECO:0000259" key="5">
    <source>
        <dbReference type="Pfam" id="PF00496"/>
    </source>
</evidence>
<evidence type="ECO:0000256" key="3">
    <source>
        <dbReference type="ARBA" id="ARBA00022729"/>
    </source>
</evidence>